<name>A0A1S3XLB9_TOBAC</name>
<dbReference type="AlphaFoldDB" id="A0A1S3XLB9"/>
<reference evidence="2" key="1">
    <citation type="journal article" date="2014" name="Nat. Commun.">
        <title>The tobacco genome sequence and its comparison with those of tomato and potato.</title>
        <authorList>
            <person name="Sierro N."/>
            <person name="Battey J.N."/>
            <person name="Ouadi S."/>
            <person name="Bakaher N."/>
            <person name="Bovet L."/>
            <person name="Willig A."/>
            <person name="Goepfert S."/>
            <person name="Peitsch M.C."/>
            <person name="Ivanov N.V."/>
        </authorList>
    </citation>
    <scope>NUCLEOTIDE SEQUENCE [LARGE SCALE GENOMIC DNA]</scope>
</reference>
<dbReference type="RefSeq" id="XP_016440629.1">
    <property type="nucleotide sequence ID" value="XM_016585143.1"/>
</dbReference>
<dbReference type="RefSeq" id="XP_016440629.1">
    <property type="nucleotide sequence ID" value="XM_016585143.2"/>
</dbReference>
<dbReference type="PANTHER" id="PTHR34360">
    <property type="entry name" value="OS08G0519400 PROTEIN"/>
    <property type="match status" value="1"/>
</dbReference>
<dbReference type="KEGG" id="nta:107766370"/>
<evidence type="ECO:0000313" key="3">
    <source>
        <dbReference type="RefSeq" id="XP_016440629.1"/>
    </source>
</evidence>
<keyword evidence="2" id="KW-1185">Reference proteome</keyword>
<dbReference type="PANTHER" id="PTHR34360:SF2">
    <property type="entry name" value="MYOSIN HEAVY CHAIN-LIKE PROTEIN"/>
    <property type="match status" value="1"/>
</dbReference>
<evidence type="ECO:0000256" key="1">
    <source>
        <dbReference type="SAM" id="SignalP"/>
    </source>
</evidence>
<keyword evidence="1" id="KW-0732">Signal</keyword>
<dbReference type="STRING" id="4097.A0A1S3XLB9"/>
<feature type="chain" id="PRO_5010164765" evidence="1">
    <location>
        <begin position="30"/>
        <end position="496"/>
    </location>
</feature>
<accession>A0A1S3XLB9</accession>
<dbReference type="GeneID" id="107766370"/>
<reference evidence="3" key="2">
    <citation type="submission" date="2025-08" db="UniProtKB">
        <authorList>
            <consortium name="RefSeq"/>
        </authorList>
    </citation>
    <scope>IDENTIFICATION</scope>
    <source>
        <tissue evidence="3">Leaf</tissue>
    </source>
</reference>
<dbReference type="OrthoDB" id="679141at2759"/>
<dbReference type="Proteomes" id="UP000790787">
    <property type="component" value="Chromosome 17"/>
</dbReference>
<evidence type="ECO:0000313" key="2">
    <source>
        <dbReference type="Proteomes" id="UP000790787"/>
    </source>
</evidence>
<dbReference type="PaxDb" id="4097-A0A1S3XLB9"/>
<organism evidence="2 3">
    <name type="scientific">Nicotiana tabacum</name>
    <name type="common">Common tobacco</name>
    <dbReference type="NCBI Taxonomy" id="4097"/>
    <lineage>
        <taxon>Eukaryota</taxon>
        <taxon>Viridiplantae</taxon>
        <taxon>Streptophyta</taxon>
        <taxon>Embryophyta</taxon>
        <taxon>Tracheophyta</taxon>
        <taxon>Spermatophyta</taxon>
        <taxon>Magnoliopsida</taxon>
        <taxon>eudicotyledons</taxon>
        <taxon>Gunneridae</taxon>
        <taxon>Pentapetalae</taxon>
        <taxon>asterids</taxon>
        <taxon>lamiids</taxon>
        <taxon>Solanales</taxon>
        <taxon>Solanaceae</taxon>
        <taxon>Nicotianoideae</taxon>
        <taxon>Nicotianeae</taxon>
        <taxon>Nicotiana</taxon>
    </lineage>
</organism>
<gene>
    <name evidence="3" type="primary">LOC107766370</name>
</gene>
<feature type="signal peptide" evidence="1">
    <location>
        <begin position="1"/>
        <end position="29"/>
    </location>
</feature>
<proteinExistence type="predicted"/>
<sequence length="496" mass="57052">MEMAISLMLVAAIFSALFSLAALVPPVESQIPPSSGQQNQNSVRYELQEAKLKIARLESILDESMPSLNAKIQYIREAEKKIEDISVEIDNLTTALSKLQHHSSRINTLEEKVRLLWDVARKNNFEIHTLEFKAQDGQKRLEVLASQVEKMAEIVSEQWIQIQQLEQAVQMAEMRTLKVKRQLRSSKCPFVKFIKNVFGHHLETLKGILHPYGSYSKADPNSYWDQALHHIQRTFASARQYHYELQKFVKHEIERNGFPVALANEEVVFLVRSLMEDQKLLKAFVDDSICDSLQEMKDSLSKDFADICSMLMKLVGKKSTTSIPPRGPVELERLRGGNPESWILQAERYFEFYSIADNIKLSLASSYLDGEALAWFQWLYRNKKFVDRKHFTEKLKLHYHKWIPPASIGCSADLQFCSNCYEALELPRTQGSPLTAMSHVSNFFEFEAIFKHRNSEAKQMFDEMSTSPFQSNGGKFSCYSSDPKHKCKHMCLSLCS</sequence>
<protein>
    <submittedName>
        <fullName evidence="3">Uncharacterized protein LOC107766370 isoform X1</fullName>
    </submittedName>
    <submittedName>
        <fullName evidence="3">Uncharacterized protein isoform X1</fullName>
    </submittedName>
</protein>